<evidence type="ECO:0000313" key="4">
    <source>
        <dbReference type="Proteomes" id="UP001157017"/>
    </source>
</evidence>
<keyword evidence="4" id="KW-1185">Reference proteome</keyword>
<gene>
    <name evidence="3" type="ORF">GCM10025868_24080</name>
</gene>
<feature type="domain" description="Luciferase-like" evidence="2">
    <location>
        <begin position="2"/>
        <end position="51"/>
    </location>
</feature>
<protein>
    <recommendedName>
        <fullName evidence="2">Luciferase-like domain-containing protein</fullName>
    </recommendedName>
</protein>
<feature type="region of interest" description="Disordered" evidence="1">
    <location>
        <begin position="51"/>
        <end position="72"/>
    </location>
</feature>
<dbReference type="Pfam" id="PF00296">
    <property type="entry name" value="Bac_luciferase"/>
    <property type="match status" value="1"/>
</dbReference>
<name>A0ABQ6JG40_9ACTN</name>
<evidence type="ECO:0000313" key="3">
    <source>
        <dbReference type="EMBL" id="GMA87158.1"/>
    </source>
</evidence>
<dbReference type="InterPro" id="IPR036661">
    <property type="entry name" value="Luciferase-like_sf"/>
</dbReference>
<evidence type="ECO:0000259" key="2">
    <source>
        <dbReference type="Pfam" id="PF00296"/>
    </source>
</evidence>
<dbReference type="Proteomes" id="UP001157017">
    <property type="component" value="Unassembled WGS sequence"/>
</dbReference>
<comment type="caution">
    <text evidence="3">The sequence shown here is derived from an EMBL/GenBank/DDBJ whole genome shotgun (WGS) entry which is preliminary data.</text>
</comment>
<evidence type="ECO:0000256" key="1">
    <source>
        <dbReference type="SAM" id="MobiDB-lite"/>
    </source>
</evidence>
<organism evidence="3 4">
    <name type="scientific">Angustibacter aerolatus</name>
    <dbReference type="NCBI Taxonomy" id="1162965"/>
    <lineage>
        <taxon>Bacteria</taxon>
        <taxon>Bacillati</taxon>
        <taxon>Actinomycetota</taxon>
        <taxon>Actinomycetes</taxon>
        <taxon>Kineosporiales</taxon>
        <taxon>Kineosporiaceae</taxon>
    </lineage>
</organism>
<proteinExistence type="predicted"/>
<reference evidence="4" key="1">
    <citation type="journal article" date="2019" name="Int. J. Syst. Evol. Microbiol.">
        <title>The Global Catalogue of Microorganisms (GCM) 10K type strain sequencing project: providing services to taxonomists for standard genome sequencing and annotation.</title>
        <authorList>
            <consortium name="The Broad Institute Genomics Platform"/>
            <consortium name="The Broad Institute Genome Sequencing Center for Infectious Disease"/>
            <person name="Wu L."/>
            <person name="Ma J."/>
        </authorList>
    </citation>
    <scope>NUCLEOTIDE SEQUENCE [LARGE SCALE GENOMIC DNA]</scope>
    <source>
        <strain evidence="4">NBRC 108730</strain>
    </source>
</reference>
<sequence length="72" mass="7939">MPDHHHTGRDAYMALAAMASRTQRLSLFPATSNVATRHPLVLASLVASLDEPGARPRRPDRRSRVPVGREGR</sequence>
<dbReference type="InterPro" id="IPR011251">
    <property type="entry name" value="Luciferase-like_dom"/>
</dbReference>
<dbReference type="SUPFAM" id="SSF51679">
    <property type="entry name" value="Bacterial luciferase-like"/>
    <property type="match status" value="1"/>
</dbReference>
<accession>A0ABQ6JG40</accession>
<dbReference type="EMBL" id="BSUZ01000001">
    <property type="protein sequence ID" value="GMA87158.1"/>
    <property type="molecule type" value="Genomic_DNA"/>
</dbReference>
<dbReference type="Gene3D" id="3.20.20.30">
    <property type="entry name" value="Luciferase-like domain"/>
    <property type="match status" value="1"/>
</dbReference>